<protein>
    <recommendedName>
        <fullName evidence="1">F-box/LRR-repeat protein 15/At3g58940/PEG3-like LRR domain-containing protein</fullName>
    </recommendedName>
</protein>
<comment type="caution">
    <text evidence="2">The sequence shown here is derived from an EMBL/GenBank/DDBJ whole genome shotgun (WGS) entry which is preliminary data.</text>
</comment>
<proteinExistence type="predicted"/>
<name>A0A7J6F0T3_CANSA</name>
<dbReference type="Proteomes" id="UP000525078">
    <property type="component" value="Unassembled WGS sequence"/>
</dbReference>
<evidence type="ECO:0000313" key="2">
    <source>
        <dbReference type="EMBL" id="KAF4364216.1"/>
    </source>
</evidence>
<feature type="domain" description="F-box/LRR-repeat protein 15/At3g58940/PEG3-like LRR" evidence="1">
    <location>
        <begin position="133"/>
        <end position="255"/>
    </location>
</feature>
<dbReference type="SUPFAM" id="SSF81383">
    <property type="entry name" value="F-box domain"/>
    <property type="match status" value="1"/>
</dbReference>
<dbReference type="PANTHER" id="PTHR31639">
    <property type="entry name" value="F-BOX PROTEIN-LIKE"/>
    <property type="match status" value="1"/>
</dbReference>
<dbReference type="InterPro" id="IPR036047">
    <property type="entry name" value="F-box-like_dom_sf"/>
</dbReference>
<dbReference type="PANTHER" id="PTHR31639:SF256">
    <property type="entry name" value="OS07G0242900 PROTEIN"/>
    <property type="match status" value="1"/>
</dbReference>
<evidence type="ECO:0000259" key="1">
    <source>
        <dbReference type="Pfam" id="PF24758"/>
    </source>
</evidence>
<reference evidence="2 3" key="1">
    <citation type="journal article" date="2020" name="bioRxiv">
        <title>Sequence and annotation of 42 cannabis genomes reveals extensive copy number variation in cannabinoid synthesis and pathogen resistance genes.</title>
        <authorList>
            <person name="Mckernan K.J."/>
            <person name="Helbert Y."/>
            <person name="Kane L.T."/>
            <person name="Ebling H."/>
            <person name="Zhang L."/>
            <person name="Liu B."/>
            <person name="Eaton Z."/>
            <person name="Mclaughlin S."/>
            <person name="Kingan S."/>
            <person name="Baybayan P."/>
            <person name="Concepcion G."/>
            <person name="Jordan M."/>
            <person name="Riva A."/>
            <person name="Barbazuk W."/>
            <person name="Harkins T."/>
        </authorList>
    </citation>
    <scope>NUCLEOTIDE SEQUENCE [LARGE SCALE GENOMIC DNA]</scope>
    <source>
        <strain evidence="3">cv. Jamaican Lion 4</strain>
        <tissue evidence="2">Leaf</tissue>
    </source>
</reference>
<sequence>MNHNKQWSSALVSPYEQAREKENKIENLPMEIVGKIFDQIGEARHVVVASATCKMWRKVWKDYTCALSFNSNMYRDFHTSTFEVIITQTIFQTRGLKSLSIVMEYDHDDHQEYLSSELMVACLMHTHDSLRQLHYSAKTTPNMNFINTLCSAQKLEDLVLSFVFIFGFNPSHHKFHNLKSLSLNYVTISPLNLSLILLTACPKLETLVLVSLHIDKKTELDLSNPSLKNFFVEDINMAKFIISKVDCLENLHIKNCAIEFFKLVCKGALKTLEIDSSDLININIIGNTNNFESVDVYNSTIMWSSIYSMLIKKSSKIKRIKLCYVDFYEEDDEDIDMENLSSSTMALFMSMNNNNVMVLIGKSKEEFDLEN</sequence>
<accession>A0A7J6F0T3</accession>
<organism evidence="2 3">
    <name type="scientific">Cannabis sativa</name>
    <name type="common">Hemp</name>
    <name type="synonym">Marijuana</name>
    <dbReference type="NCBI Taxonomy" id="3483"/>
    <lineage>
        <taxon>Eukaryota</taxon>
        <taxon>Viridiplantae</taxon>
        <taxon>Streptophyta</taxon>
        <taxon>Embryophyta</taxon>
        <taxon>Tracheophyta</taxon>
        <taxon>Spermatophyta</taxon>
        <taxon>Magnoliopsida</taxon>
        <taxon>eudicotyledons</taxon>
        <taxon>Gunneridae</taxon>
        <taxon>Pentapetalae</taxon>
        <taxon>rosids</taxon>
        <taxon>fabids</taxon>
        <taxon>Rosales</taxon>
        <taxon>Cannabaceae</taxon>
        <taxon>Cannabis</taxon>
    </lineage>
</organism>
<dbReference type="SUPFAM" id="SSF52058">
    <property type="entry name" value="L domain-like"/>
    <property type="match status" value="1"/>
</dbReference>
<dbReference type="Pfam" id="PF24758">
    <property type="entry name" value="LRR_At5g56370"/>
    <property type="match status" value="1"/>
</dbReference>
<gene>
    <name evidence="2" type="ORF">F8388_000168</name>
</gene>
<dbReference type="Gene3D" id="3.80.10.10">
    <property type="entry name" value="Ribonuclease Inhibitor"/>
    <property type="match status" value="1"/>
</dbReference>
<evidence type="ECO:0000313" key="3">
    <source>
        <dbReference type="Proteomes" id="UP000525078"/>
    </source>
</evidence>
<dbReference type="InterPro" id="IPR032675">
    <property type="entry name" value="LRR_dom_sf"/>
</dbReference>
<dbReference type="InterPro" id="IPR055411">
    <property type="entry name" value="LRR_FXL15/At3g58940/PEG3-like"/>
</dbReference>
<dbReference type="OrthoDB" id="1891924at2759"/>
<dbReference type="EMBL" id="JAATIP010000168">
    <property type="protein sequence ID" value="KAF4364216.1"/>
    <property type="molecule type" value="Genomic_DNA"/>
</dbReference>
<dbReference type="AlphaFoldDB" id="A0A7J6F0T3"/>